<accession>A0A5C6N813</accession>
<protein>
    <submittedName>
        <fullName evidence="1">Uncharacterized protein</fullName>
    </submittedName>
</protein>
<name>A0A5C6N813_9TELE</name>
<evidence type="ECO:0000313" key="1">
    <source>
        <dbReference type="EMBL" id="TWW63283.1"/>
    </source>
</evidence>
<dbReference type="EMBL" id="RHFK02000016">
    <property type="protein sequence ID" value="TWW63283.1"/>
    <property type="molecule type" value="Genomic_DNA"/>
</dbReference>
<proteinExistence type="predicted"/>
<comment type="caution">
    <text evidence="1">The sequence shown here is derived from an EMBL/GenBank/DDBJ whole genome shotgun (WGS) entry which is preliminary data.</text>
</comment>
<organism evidence="1 2">
    <name type="scientific">Takifugu flavidus</name>
    <name type="common">sansaifugu</name>
    <dbReference type="NCBI Taxonomy" id="433684"/>
    <lineage>
        <taxon>Eukaryota</taxon>
        <taxon>Metazoa</taxon>
        <taxon>Chordata</taxon>
        <taxon>Craniata</taxon>
        <taxon>Vertebrata</taxon>
        <taxon>Euteleostomi</taxon>
        <taxon>Actinopterygii</taxon>
        <taxon>Neopterygii</taxon>
        <taxon>Teleostei</taxon>
        <taxon>Neoteleostei</taxon>
        <taxon>Acanthomorphata</taxon>
        <taxon>Eupercaria</taxon>
        <taxon>Tetraodontiformes</taxon>
        <taxon>Tetradontoidea</taxon>
        <taxon>Tetraodontidae</taxon>
        <taxon>Takifugu</taxon>
    </lineage>
</organism>
<reference evidence="1 2" key="1">
    <citation type="submission" date="2019-04" db="EMBL/GenBank/DDBJ databases">
        <title>Chromosome genome assembly for Takifugu flavidus.</title>
        <authorList>
            <person name="Xiao S."/>
        </authorList>
    </citation>
    <scope>NUCLEOTIDE SEQUENCE [LARGE SCALE GENOMIC DNA]</scope>
    <source>
        <strain evidence="1">HTHZ2018</strain>
        <tissue evidence="1">Muscle</tissue>
    </source>
</reference>
<dbReference type="Proteomes" id="UP000324091">
    <property type="component" value="Chromosome 3"/>
</dbReference>
<sequence length="93" mass="10332">MTVVDLDPWFSQATWLPVDYQERVAIFRTYCRDKITAPSHITNMEEIPLSFDIPLTHTVEKKGNSTVAICTTGHEKSSFTVVFGCHGNGQSAG</sequence>
<gene>
    <name evidence="1" type="ORF">D4764_03G0002910</name>
</gene>
<keyword evidence="2" id="KW-1185">Reference proteome</keyword>
<dbReference type="AlphaFoldDB" id="A0A5C6N813"/>
<evidence type="ECO:0000313" key="2">
    <source>
        <dbReference type="Proteomes" id="UP000324091"/>
    </source>
</evidence>